<name>A0A2I1IQU2_9ACTO</name>
<dbReference type="PANTHER" id="PTHR35568:SF1">
    <property type="entry name" value="TRANSCRIPTIONAL REGULATOR DAUR"/>
    <property type="match status" value="1"/>
</dbReference>
<evidence type="ECO:0000313" key="3">
    <source>
        <dbReference type="EMBL" id="PKY73502.1"/>
    </source>
</evidence>
<dbReference type="PANTHER" id="PTHR35568">
    <property type="entry name" value="TRANSCRIPTIONAL REGULATOR DAUR"/>
    <property type="match status" value="1"/>
</dbReference>
<feature type="domain" description="YheO-like" evidence="1">
    <location>
        <begin position="20"/>
        <end position="128"/>
    </location>
</feature>
<dbReference type="Pfam" id="PF08348">
    <property type="entry name" value="PAS_6"/>
    <property type="match status" value="1"/>
</dbReference>
<organism evidence="3 4">
    <name type="scientific">Winkia neuii</name>
    <dbReference type="NCBI Taxonomy" id="33007"/>
    <lineage>
        <taxon>Bacteria</taxon>
        <taxon>Bacillati</taxon>
        <taxon>Actinomycetota</taxon>
        <taxon>Actinomycetes</taxon>
        <taxon>Actinomycetales</taxon>
        <taxon>Actinomycetaceae</taxon>
        <taxon>Winkia</taxon>
    </lineage>
</organism>
<dbReference type="InterPro" id="IPR039445">
    <property type="entry name" value="DauR-like_HTH"/>
</dbReference>
<dbReference type="InterPro" id="IPR013559">
    <property type="entry name" value="YheO"/>
</dbReference>
<sequence length="227" mass="24324">MGFEKNLNSDLSAERKIIIRTLIPLVEPLQAVLPAPSEVVLHDLSKLPNSIVAIAGNITERSIGGVATNTLMQDASSGNLDTKYNYNTKAADGSDVSCSTIVFRASNNVPVAALCVIKDVSVWKNLQEALSSLIPPAVVDNAQTPPPDAEVFSKDVDELAADLLKSAIARAGSPVANMTKSQKIAVVADLQDRGFFVLKESVEKVASALEVTRFTIYNYLKELGNRK</sequence>
<dbReference type="AlphaFoldDB" id="A0A2I1IQU2"/>
<keyword evidence="4" id="KW-1185">Reference proteome</keyword>
<feature type="domain" description="Transcriptional regulator DauR-like HTH" evidence="2">
    <location>
        <begin position="162"/>
        <end position="221"/>
    </location>
</feature>
<evidence type="ECO:0000259" key="2">
    <source>
        <dbReference type="Pfam" id="PF13309"/>
    </source>
</evidence>
<accession>A0A2I1IQU2</accession>
<dbReference type="InterPro" id="IPR039446">
    <property type="entry name" value="DauR-like"/>
</dbReference>
<proteinExistence type="predicted"/>
<comment type="caution">
    <text evidence="3">The sequence shown here is derived from an EMBL/GenBank/DDBJ whole genome shotgun (WGS) entry which is preliminary data.</text>
</comment>
<dbReference type="EMBL" id="PKKO01000001">
    <property type="protein sequence ID" value="PKY73502.1"/>
    <property type="molecule type" value="Genomic_DNA"/>
</dbReference>
<gene>
    <name evidence="3" type="ORF">CYJ19_02655</name>
</gene>
<dbReference type="RefSeq" id="WP_060798084.1">
    <property type="nucleotide sequence ID" value="NZ_JASOXK010000010.1"/>
</dbReference>
<dbReference type="STRING" id="33007.HMPREF3198_02043"/>
<evidence type="ECO:0008006" key="5">
    <source>
        <dbReference type="Google" id="ProtNLM"/>
    </source>
</evidence>
<evidence type="ECO:0000313" key="4">
    <source>
        <dbReference type="Proteomes" id="UP000235122"/>
    </source>
</evidence>
<protein>
    <recommendedName>
        <fullName evidence="5">Transcriptional regulator</fullName>
    </recommendedName>
</protein>
<reference evidence="3 4" key="1">
    <citation type="submission" date="2017-12" db="EMBL/GenBank/DDBJ databases">
        <title>Phylogenetic diversity of female urinary microbiome.</title>
        <authorList>
            <person name="Thomas-White K."/>
            <person name="Wolfe A.J."/>
        </authorList>
    </citation>
    <scope>NUCLEOTIDE SEQUENCE [LARGE SCALE GENOMIC DNA]</scope>
    <source>
        <strain evidence="3 4">UMB0402</strain>
    </source>
</reference>
<dbReference type="Pfam" id="PF13309">
    <property type="entry name" value="HTH_22"/>
    <property type="match status" value="1"/>
</dbReference>
<dbReference type="Proteomes" id="UP000235122">
    <property type="component" value="Unassembled WGS sequence"/>
</dbReference>
<evidence type="ECO:0000259" key="1">
    <source>
        <dbReference type="Pfam" id="PF08348"/>
    </source>
</evidence>